<accession>A0A652YHS3</accession>
<gene>
    <name evidence="1" type="ORF">FNL38_1115</name>
</gene>
<dbReference type="AlphaFoldDB" id="A0A652YHS3"/>
<reference evidence="1" key="1">
    <citation type="submission" date="2019-07" db="EMBL/GenBank/DDBJ databases">
        <title>Genomic Encyclopedia of Type Strains, Phase IV (KMG-IV): sequencing the most valuable type-strain genomes for metagenomic binning, comparative biology and taxonomic classification.</title>
        <authorList>
            <person name="Goeker M."/>
        </authorList>
    </citation>
    <scope>NUCLEOTIDE SEQUENCE</scope>
    <source>
        <strain evidence="1">DSM 44596</strain>
    </source>
</reference>
<evidence type="ECO:0000313" key="1">
    <source>
        <dbReference type="EMBL" id="TYQ00791.1"/>
    </source>
</evidence>
<protein>
    <submittedName>
        <fullName evidence="1">Uncharacterized protein</fullName>
    </submittedName>
</protein>
<sequence>MVVADETVMVDGELTAQVATKYRREVRQFRLGMFDDAAEFQAATLKEWNLPTVYVRSVTDRFMKVSVILSHLSFEKSYPTELDDPEAVEIHLSVGAHHKELRTAMKVPPAEAVAWAAAVFGPWASSAYWLGAVVENSIGRPPALHFALYVSGKGEPRHPPAIELIHKKLVLS</sequence>
<name>A0A652YHS3_NOCGL</name>
<proteinExistence type="predicted"/>
<dbReference type="EMBL" id="VNIQ01000011">
    <property type="protein sequence ID" value="TYQ00791.1"/>
    <property type="molecule type" value="Genomic_DNA"/>
</dbReference>
<comment type="caution">
    <text evidence="1">The sequence shown here is derived from an EMBL/GenBank/DDBJ whole genome shotgun (WGS) entry which is preliminary data.</text>
</comment>
<organism evidence="1">
    <name type="scientific">Nocardia globerula</name>
    <dbReference type="NCBI Taxonomy" id="1818"/>
    <lineage>
        <taxon>Bacteria</taxon>
        <taxon>Bacillati</taxon>
        <taxon>Actinomycetota</taxon>
        <taxon>Actinomycetes</taxon>
        <taxon>Mycobacteriales</taxon>
        <taxon>Nocardiaceae</taxon>
        <taxon>Nocardia</taxon>
    </lineage>
</organism>